<accession>A0AAV1YXM1</accession>
<evidence type="ECO:0000313" key="2">
    <source>
        <dbReference type="EMBL" id="CAL1263768.1"/>
    </source>
</evidence>
<dbReference type="Pfam" id="PF22486">
    <property type="entry name" value="MATH_2"/>
    <property type="match status" value="1"/>
</dbReference>
<evidence type="ECO:0000313" key="3">
    <source>
        <dbReference type="Proteomes" id="UP001497382"/>
    </source>
</evidence>
<name>A0AAV1YXM1_9ARAC</name>
<gene>
    <name evidence="2" type="ORF">LARSCL_LOCUS1657</name>
</gene>
<dbReference type="Proteomes" id="UP001497382">
    <property type="component" value="Unassembled WGS sequence"/>
</dbReference>
<reference evidence="2 3" key="1">
    <citation type="submission" date="2024-04" db="EMBL/GenBank/DDBJ databases">
        <authorList>
            <person name="Rising A."/>
            <person name="Reimegard J."/>
            <person name="Sonavane S."/>
            <person name="Akerstrom W."/>
            <person name="Nylinder S."/>
            <person name="Hedman E."/>
            <person name="Kallberg Y."/>
        </authorList>
    </citation>
    <scope>NUCLEOTIDE SEQUENCE [LARGE SCALE GENOMIC DNA]</scope>
</reference>
<dbReference type="PROSITE" id="PS50144">
    <property type="entry name" value="MATH"/>
    <property type="match status" value="1"/>
</dbReference>
<dbReference type="InterPro" id="IPR008974">
    <property type="entry name" value="TRAF-like"/>
</dbReference>
<dbReference type="InterPro" id="IPR002083">
    <property type="entry name" value="MATH/TRAF_dom"/>
</dbReference>
<feature type="domain" description="MATH" evidence="1">
    <location>
        <begin position="8"/>
        <end position="136"/>
    </location>
</feature>
<proteinExistence type="predicted"/>
<sequence>MAEKKGKFLKFIWKVENFSYCWSETDDSLESPKFYFDLLEEKYWCLRLYPNGWSSYENYIYVYLELSSSPVWIAIDYQIALLRPNGETEYLRKMKDQYFCEGSICGFDNLVSREILFGLKKVILLPKDVLTLQCCIFPKNTELETYTEVIATTHIGIERYRFQWKKIDYTKGVSISLKDVTFSLSVLNESNDGNYVLIGRFCSLCILDFKAFHCKIGVLNSNNSIAKLLVNKFLDTDRHSRCFFYFPFIAGTELQENQSLYLTNGKLNLDCEFTFCYGSHGHIEGIAQDVTFMSVPVDETTSTAKIGASPKKVLYCIDNVPSSLKSDFQNLYEEGTLCDFTIKV</sequence>
<organism evidence="2 3">
    <name type="scientific">Larinioides sclopetarius</name>
    <dbReference type="NCBI Taxonomy" id="280406"/>
    <lineage>
        <taxon>Eukaryota</taxon>
        <taxon>Metazoa</taxon>
        <taxon>Ecdysozoa</taxon>
        <taxon>Arthropoda</taxon>
        <taxon>Chelicerata</taxon>
        <taxon>Arachnida</taxon>
        <taxon>Araneae</taxon>
        <taxon>Araneomorphae</taxon>
        <taxon>Entelegynae</taxon>
        <taxon>Araneoidea</taxon>
        <taxon>Araneidae</taxon>
        <taxon>Larinioides</taxon>
    </lineage>
</organism>
<dbReference type="SUPFAM" id="SSF49599">
    <property type="entry name" value="TRAF domain-like"/>
    <property type="match status" value="1"/>
</dbReference>
<dbReference type="Gene3D" id="2.60.210.10">
    <property type="entry name" value="Apoptosis, Tumor Necrosis Factor Receptor Associated Protein 2, Chain A"/>
    <property type="match status" value="1"/>
</dbReference>
<dbReference type="AlphaFoldDB" id="A0AAV1YXM1"/>
<evidence type="ECO:0000259" key="1">
    <source>
        <dbReference type="PROSITE" id="PS50144"/>
    </source>
</evidence>
<dbReference type="EMBL" id="CAXIEN010000010">
    <property type="protein sequence ID" value="CAL1263768.1"/>
    <property type="molecule type" value="Genomic_DNA"/>
</dbReference>
<comment type="caution">
    <text evidence="2">The sequence shown here is derived from an EMBL/GenBank/DDBJ whole genome shotgun (WGS) entry which is preliminary data.</text>
</comment>
<keyword evidence="3" id="KW-1185">Reference proteome</keyword>
<protein>
    <recommendedName>
        <fullName evidence="1">MATH domain-containing protein</fullName>
    </recommendedName>
</protein>